<organism evidence="1">
    <name type="scientific">Oscillatoriales cyanobacterium SpSt-418</name>
    <dbReference type="NCBI Taxonomy" id="2282169"/>
    <lineage>
        <taxon>Bacteria</taxon>
        <taxon>Bacillati</taxon>
        <taxon>Cyanobacteriota</taxon>
        <taxon>Cyanophyceae</taxon>
        <taxon>Oscillatoriophycideae</taxon>
        <taxon>Oscillatoriales</taxon>
    </lineage>
</organism>
<evidence type="ECO:0000313" key="1">
    <source>
        <dbReference type="EMBL" id="HFM98979.1"/>
    </source>
</evidence>
<protein>
    <submittedName>
        <fullName evidence="1">Uncharacterized protein</fullName>
    </submittedName>
</protein>
<dbReference type="AlphaFoldDB" id="A0A7C3PGM2"/>
<dbReference type="EMBL" id="DSRU01000220">
    <property type="protein sequence ID" value="HFM98979.1"/>
    <property type="molecule type" value="Genomic_DNA"/>
</dbReference>
<sequence length="76" mass="8543">MLKLPDLALRCPKTLPHPNQKSVLLKEFCCYQGDRLCNLRLTSPVPSVNEQSIDLATLNVWLADHSTPTRTTLRGL</sequence>
<proteinExistence type="predicted"/>
<accession>A0A7C3PGM2</accession>
<name>A0A7C3PGM2_9CYAN</name>
<comment type="caution">
    <text evidence="1">The sequence shown here is derived from an EMBL/GenBank/DDBJ whole genome shotgun (WGS) entry which is preliminary data.</text>
</comment>
<reference evidence="1" key="1">
    <citation type="journal article" date="2020" name="mSystems">
        <title>Genome- and Community-Level Interaction Insights into Carbon Utilization and Element Cycling Functions of Hydrothermarchaeota in Hydrothermal Sediment.</title>
        <authorList>
            <person name="Zhou Z."/>
            <person name="Liu Y."/>
            <person name="Xu W."/>
            <person name="Pan J."/>
            <person name="Luo Z.H."/>
            <person name="Li M."/>
        </authorList>
    </citation>
    <scope>NUCLEOTIDE SEQUENCE [LARGE SCALE GENOMIC DNA]</scope>
    <source>
        <strain evidence="1">SpSt-418</strain>
    </source>
</reference>
<gene>
    <name evidence="1" type="ORF">ENR64_14730</name>
</gene>